<accession>A0A1I8BVM8</accession>
<reference evidence="2" key="1">
    <citation type="submission" date="2016-11" db="UniProtKB">
        <authorList>
            <consortium name="WormBaseParasite"/>
        </authorList>
    </citation>
    <scope>IDENTIFICATION</scope>
</reference>
<organism evidence="1 2">
    <name type="scientific">Meloidogyne hapla</name>
    <name type="common">Root-knot nematode worm</name>
    <dbReference type="NCBI Taxonomy" id="6305"/>
    <lineage>
        <taxon>Eukaryota</taxon>
        <taxon>Metazoa</taxon>
        <taxon>Ecdysozoa</taxon>
        <taxon>Nematoda</taxon>
        <taxon>Chromadorea</taxon>
        <taxon>Rhabditida</taxon>
        <taxon>Tylenchina</taxon>
        <taxon>Tylenchomorpha</taxon>
        <taxon>Tylenchoidea</taxon>
        <taxon>Meloidogynidae</taxon>
        <taxon>Meloidogyninae</taxon>
        <taxon>Meloidogyne</taxon>
    </lineage>
</organism>
<sequence>MSNMQCAECKNSPTCNADPFFEKQLFCWEKGANKWTTTKGRRVCEAGCFIGVDTKEMGLVQGCGKCPANPNLKKCENCVTQYCNDEKTIKTIKCHHLSAKKPYVKREKKCHPIYSSCYIAKDIFGRVEQNCGECPGKYKNCTTCKDKNLCNEEELMPLPKNLNL</sequence>
<protein>
    <submittedName>
        <fullName evidence="2">Uncharacterized protein</fullName>
    </submittedName>
</protein>
<dbReference type="Proteomes" id="UP000095281">
    <property type="component" value="Unplaced"/>
</dbReference>
<name>A0A1I8BVM8_MELHA</name>
<keyword evidence="1" id="KW-1185">Reference proteome</keyword>
<evidence type="ECO:0000313" key="1">
    <source>
        <dbReference type="Proteomes" id="UP000095281"/>
    </source>
</evidence>
<evidence type="ECO:0000313" key="2">
    <source>
        <dbReference type="WBParaSite" id="MhA1_Contig604.frz3.gene5"/>
    </source>
</evidence>
<proteinExistence type="predicted"/>
<dbReference type="WBParaSite" id="MhA1_Contig604.frz3.gene5">
    <property type="protein sequence ID" value="MhA1_Contig604.frz3.gene5"/>
    <property type="gene ID" value="MhA1_Contig604.frz3.gene5"/>
</dbReference>
<dbReference type="AlphaFoldDB" id="A0A1I8BVM8"/>